<dbReference type="PANTHER" id="PTHR30477:SF0">
    <property type="entry name" value="METAL TRANSPORT SYSTEM MEMBRANE PROTEIN TM_0125-RELATED"/>
    <property type="match status" value="1"/>
</dbReference>
<comment type="subcellular location">
    <subcellularLocation>
        <location evidence="6">Cell membrane</location>
        <topology evidence="6">Multi-pass membrane protein</topology>
    </subcellularLocation>
    <subcellularLocation>
        <location evidence="1">Membrane</location>
        <topology evidence="1">Multi-pass membrane protein</topology>
    </subcellularLocation>
</comment>
<comment type="similarity">
    <text evidence="2 6">Belongs to the ABC-3 integral membrane protein family.</text>
</comment>
<feature type="transmembrane region" description="Helical" evidence="7">
    <location>
        <begin position="252"/>
        <end position="270"/>
    </location>
</feature>
<dbReference type="PANTHER" id="PTHR30477">
    <property type="entry name" value="ABC-TRANSPORTER METAL-BINDING PROTEIN"/>
    <property type="match status" value="1"/>
</dbReference>
<dbReference type="Gene3D" id="1.10.3470.10">
    <property type="entry name" value="ABC transporter involved in vitamin B12 uptake, BtuC"/>
    <property type="match status" value="1"/>
</dbReference>
<dbReference type="Pfam" id="PF00950">
    <property type="entry name" value="ABC-3"/>
    <property type="match status" value="1"/>
</dbReference>
<evidence type="ECO:0000256" key="7">
    <source>
        <dbReference type="SAM" id="Phobius"/>
    </source>
</evidence>
<feature type="transmembrane region" description="Helical" evidence="7">
    <location>
        <begin position="137"/>
        <end position="163"/>
    </location>
</feature>
<evidence type="ECO:0000256" key="4">
    <source>
        <dbReference type="ARBA" id="ARBA00022989"/>
    </source>
</evidence>
<feature type="transmembrane region" description="Helical" evidence="7">
    <location>
        <begin position="226"/>
        <end position="246"/>
    </location>
</feature>
<keyword evidence="4 7" id="KW-1133">Transmembrane helix</keyword>
<dbReference type="EMBL" id="NMOS02000010">
    <property type="protein sequence ID" value="RDH40321.1"/>
    <property type="molecule type" value="Genomic_DNA"/>
</dbReference>
<proteinExistence type="inferred from homology"/>
<evidence type="ECO:0000256" key="6">
    <source>
        <dbReference type="RuleBase" id="RU003943"/>
    </source>
</evidence>
<keyword evidence="9" id="KW-1185">Reference proteome</keyword>
<feature type="transmembrane region" description="Helical" evidence="7">
    <location>
        <begin position="21"/>
        <end position="42"/>
    </location>
</feature>
<keyword evidence="5 7" id="KW-0472">Membrane</keyword>
<evidence type="ECO:0000256" key="1">
    <source>
        <dbReference type="ARBA" id="ARBA00004141"/>
    </source>
</evidence>
<name>A0A370CHC7_9COXI</name>
<dbReference type="InterPro" id="IPR037294">
    <property type="entry name" value="ABC_BtuC-like"/>
</dbReference>
<reference evidence="8 9" key="1">
    <citation type="journal article" date="2017" name="Int. J. Syst. Evol. Microbiol.">
        <title>Aquarickettsiella crustaci n. gen. n. sp. (Gammaproteobacteria: Legionellales: Coxiellaceae); a bacterial pathogen of the freshwater crustacean: Gammarus fossarum (Malacostraca: Amphipoda).</title>
        <authorList>
            <person name="Bojko J."/>
            <person name="Dunn A.M."/>
            <person name="Stebbing P.D."/>
            <person name="Van Aerle R."/>
            <person name="Bacela-Spychalska K."/>
            <person name="Bean T.P."/>
            <person name="Stentiford G.D."/>
        </authorList>
    </citation>
    <scope>NUCLEOTIDE SEQUENCE [LARGE SCALE GENOMIC DNA]</scope>
    <source>
        <strain evidence="8">RA15029</strain>
    </source>
</reference>
<evidence type="ECO:0000313" key="9">
    <source>
        <dbReference type="Proteomes" id="UP000226429"/>
    </source>
</evidence>
<keyword evidence="6" id="KW-0813">Transport</keyword>
<gene>
    <name evidence="8" type="ORF">CFE62_004240</name>
</gene>
<reference evidence="8 9" key="2">
    <citation type="journal article" date="2018" name="J. Invertebr. Pathol.">
        <title>'Candidatus Aquirickettsiella gammari' (Gammaproteobacteria: Legionellales: Coxiellaceae): A bacterial pathogen of the freshwater crustacean Gammarus fossarum (Malacostraca: Amphipoda).</title>
        <authorList>
            <person name="Bojko J."/>
            <person name="Dunn A.M."/>
            <person name="Stebbing P.D."/>
            <person name="van Aerle R."/>
            <person name="Bacela-Spychalska K."/>
            <person name="Bean T.P."/>
            <person name="Urrutia A."/>
            <person name="Stentiford G.D."/>
        </authorList>
    </citation>
    <scope>NUCLEOTIDE SEQUENCE [LARGE SCALE GENOMIC DNA]</scope>
    <source>
        <strain evidence="8">RA15029</strain>
    </source>
</reference>
<dbReference type="SUPFAM" id="SSF81345">
    <property type="entry name" value="ABC transporter involved in vitamin B12 uptake, BtuC"/>
    <property type="match status" value="1"/>
</dbReference>
<organism evidence="8 9">
    <name type="scientific">Candidatus Aquirickettsiella gammari</name>
    <dbReference type="NCBI Taxonomy" id="2016198"/>
    <lineage>
        <taxon>Bacteria</taxon>
        <taxon>Pseudomonadati</taxon>
        <taxon>Pseudomonadota</taxon>
        <taxon>Gammaproteobacteria</taxon>
        <taxon>Legionellales</taxon>
        <taxon>Coxiellaceae</taxon>
        <taxon>Candidatus Aquirickettsiella</taxon>
    </lineage>
</organism>
<dbReference type="InterPro" id="IPR001626">
    <property type="entry name" value="ABC_TroCD"/>
</dbReference>
<feature type="transmembrane region" description="Helical" evidence="7">
    <location>
        <begin position="175"/>
        <end position="193"/>
    </location>
</feature>
<feature type="transmembrane region" description="Helical" evidence="7">
    <location>
        <begin position="62"/>
        <end position="85"/>
    </location>
</feature>
<dbReference type="GO" id="GO:0010043">
    <property type="term" value="P:response to zinc ion"/>
    <property type="evidence" value="ECO:0007669"/>
    <property type="project" value="TreeGrafter"/>
</dbReference>
<dbReference type="AlphaFoldDB" id="A0A370CHC7"/>
<evidence type="ECO:0000256" key="5">
    <source>
        <dbReference type="ARBA" id="ARBA00023136"/>
    </source>
</evidence>
<feature type="transmembrane region" description="Helical" evidence="7">
    <location>
        <begin position="199"/>
        <end position="219"/>
    </location>
</feature>
<evidence type="ECO:0000256" key="2">
    <source>
        <dbReference type="ARBA" id="ARBA00008034"/>
    </source>
</evidence>
<accession>A0A370CHC7</accession>
<dbReference type="GO" id="GO:0055085">
    <property type="term" value="P:transmembrane transport"/>
    <property type="evidence" value="ECO:0007669"/>
    <property type="project" value="InterPro"/>
</dbReference>
<sequence>MSTIVDPTLIISLFEYDFLRNALIAGTIAAILAGLVGYFMVIRRLAFAGHALGHIGFAGATGAGLLGLMPVTGQLLLTLLAAVGMGSLGHRINKSDMAIGIILAFALGLGVLFLHFYTSYASQAMTILFGNLLGVSWHLIHMMLLYAIFSLLALAVIARPLLFASLEPELAEAKGVSLPLLSILFMIIVAVAVTEASQVVGVLLVFTLLIGPAAAALNWTRHLLSGLFLTVLLGVLIVWLGIILAFVTDWPIPFWISALAASNYFLSFIGKVN</sequence>
<protein>
    <submittedName>
        <fullName evidence="8">Metal ABC transporter permease</fullName>
    </submittedName>
</protein>
<evidence type="ECO:0000313" key="8">
    <source>
        <dbReference type="EMBL" id="RDH40321.1"/>
    </source>
</evidence>
<evidence type="ECO:0000256" key="3">
    <source>
        <dbReference type="ARBA" id="ARBA00022692"/>
    </source>
</evidence>
<dbReference type="Proteomes" id="UP000226429">
    <property type="component" value="Unassembled WGS sequence"/>
</dbReference>
<comment type="caution">
    <text evidence="8">The sequence shown here is derived from an EMBL/GenBank/DDBJ whole genome shotgun (WGS) entry which is preliminary data.</text>
</comment>
<dbReference type="GO" id="GO:0043190">
    <property type="term" value="C:ATP-binding cassette (ABC) transporter complex"/>
    <property type="evidence" value="ECO:0007669"/>
    <property type="project" value="InterPro"/>
</dbReference>
<feature type="transmembrane region" description="Helical" evidence="7">
    <location>
        <begin position="97"/>
        <end position="117"/>
    </location>
</feature>
<keyword evidence="3 6" id="KW-0812">Transmembrane</keyword>